<dbReference type="Pfam" id="PF08281">
    <property type="entry name" value="Sigma70_r4_2"/>
    <property type="match status" value="1"/>
</dbReference>
<dbReference type="Gene3D" id="1.10.10.10">
    <property type="entry name" value="Winged helix-like DNA-binding domain superfamily/Winged helix DNA-binding domain"/>
    <property type="match status" value="1"/>
</dbReference>
<reference evidence="9 10" key="1">
    <citation type="submission" date="2018-01" db="EMBL/GenBank/DDBJ databases">
        <title>G. obscuriglobus.</title>
        <authorList>
            <person name="Franke J."/>
            <person name="Blomberg W."/>
            <person name="Selmecki A."/>
        </authorList>
    </citation>
    <scope>NUCLEOTIDE SEQUENCE [LARGE SCALE GENOMIC DNA]</scope>
    <source>
        <strain evidence="9 10">DSM 5831</strain>
    </source>
</reference>
<gene>
    <name evidence="9" type="ORF">C1280_14115</name>
</gene>
<evidence type="ECO:0000256" key="3">
    <source>
        <dbReference type="ARBA" id="ARBA00023082"/>
    </source>
</evidence>
<evidence type="ECO:0000259" key="7">
    <source>
        <dbReference type="Pfam" id="PF04542"/>
    </source>
</evidence>
<comment type="similarity">
    <text evidence="1">Belongs to the sigma-70 factor family. ECF subfamily.</text>
</comment>
<feature type="domain" description="RNA polymerase sigma factor 70 region 4 type 2" evidence="8">
    <location>
        <begin position="135"/>
        <end position="185"/>
    </location>
</feature>
<keyword evidence="10" id="KW-1185">Reference proteome</keyword>
<feature type="compositionally biased region" description="Polar residues" evidence="6">
    <location>
        <begin position="292"/>
        <end position="301"/>
    </location>
</feature>
<dbReference type="InterPro" id="IPR039425">
    <property type="entry name" value="RNA_pol_sigma-70-like"/>
</dbReference>
<dbReference type="InterPro" id="IPR014284">
    <property type="entry name" value="RNA_pol_sigma-70_dom"/>
</dbReference>
<evidence type="ECO:0000256" key="2">
    <source>
        <dbReference type="ARBA" id="ARBA00023015"/>
    </source>
</evidence>
<dbReference type="Gene3D" id="1.10.1740.10">
    <property type="match status" value="1"/>
</dbReference>
<dbReference type="InterPro" id="IPR036388">
    <property type="entry name" value="WH-like_DNA-bd_sf"/>
</dbReference>
<dbReference type="InterPro" id="IPR013324">
    <property type="entry name" value="RNA_pol_sigma_r3/r4-like"/>
</dbReference>
<dbReference type="SUPFAM" id="SSF88946">
    <property type="entry name" value="Sigma2 domain of RNA polymerase sigma factors"/>
    <property type="match status" value="1"/>
</dbReference>
<dbReference type="GO" id="GO:0006352">
    <property type="term" value="P:DNA-templated transcription initiation"/>
    <property type="evidence" value="ECO:0007669"/>
    <property type="project" value="InterPro"/>
</dbReference>
<sequence>MSKRLLFRLLASAPPGTDHVTDAELLRRFAASADSAAFELIVHRHAPAVWAACRRLLAADADAEDAFQAAFLALLRCALDVRTPCVGGWLHRVAVHAALKLRERTRRVTAVEPQQFDATPAAPVEPADSELVAVVHEELARLPERERLPVVLCDLEGLSHADAAKALGWPVGTVSGRLSRARATLRARLGRRGFAPAAFGPVGMAPPHLVTRTLPMTAGQVSPAVASLTEGVLAVLNTTHWIRAVAAAVVVCSGIAGVGSMLAVAPSGTSQPQNAEAVPPPRAPGTPAPKSEITQPGVQNNVEDKRRLKPPTQHSVTAFPELAPPDWGDTPQKRTAALKQLCPRLTGVIDLKADPADDTLRKLLKARLQAGISEHIRTVAALEVTGPGLQFQAEFHDWLADMQAIVAELWDQQPKEQELWLREMLITAKSFERYTELRVQAGALTPQSLDVANRHRLKVETELWKVKNPK</sequence>
<proteinExistence type="inferred from homology"/>
<evidence type="ECO:0000256" key="1">
    <source>
        <dbReference type="ARBA" id="ARBA00010641"/>
    </source>
</evidence>
<dbReference type="CDD" id="cd06171">
    <property type="entry name" value="Sigma70_r4"/>
    <property type="match status" value="1"/>
</dbReference>
<dbReference type="Pfam" id="PF04542">
    <property type="entry name" value="Sigma70_r2"/>
    <property type="match status" value="1"/>
</dbReference>
<dbReference type="InterPro" id="IPR013249">
    <property type="entry name" value="RNA_pol_sigma70_r4_t2"/>
</dbReference>
<name>A0A2Z3H4H5_9BACT</name>
<dbReference type="RefSeq" id="WP_010046060.1">
    <property type="nucleotide sequence ID" value="NZ_CP025958.1"/>
</dbReference>
<dbReference type="GO" id="GO:0003677">
    <property type="term" value="F:DNA binding"/>
    <property type="evidence" value="ECO:0007669"/>
    <property type="project" value="UniProtKB-KW"/>
</dbReference>
<feature type="region of interest" description="Disordered" evidence="6">
    <location>
        <begin position="265"/>
        <end position="329"/>
    </location>
</feature>
<dbReference type="OrthoDB" id="1493925at2"/>
<organism evidence="9 10">
    <name type="scientific">Gemmata obscuriglobus</name>
    <dbReference type="NCBI Taxonomy" id="114"/>
    <lineage>
        <taxon>Bacteria</taxon>
        <taxon>Pseudomonadati</taxon>
        <taxon>Planctomycetota</taxon>
        <taxon>Planctomycetia</taxon>
        <taxon>Gemmatales</taxon>
        <taxon>Gemmataceae</taxon>
        <taxon>Gemmata</taxon>
    </lineage>
</organism>
<evidence type="ECO:0000256" key="5">
    <source>
        <dbReference type="ARBA" id="ARBA00023163"/>
    </source>
</evidence>
<protein>
    <submittedName>
        <fullName evidence="9">RNA polymerase sigma factor</fullName>
    </submittedName>
</protein>
<evidence type="ECO:0000256" key="4">
    <source>
        <dbReference type="ARBA" id="ARBA00023125"/>
    </source>
</evidence>
<evidence type="ECO:0000313" key="10">
    <source>
        <dbReference type="Proteomes" id="UP000245802"/>
    </source>
</evidence>
<dbReference type="NCBIfam" id="TIGR02937">
    <property type="entry name" value="sigma70-ECF"/>
    <property type="match status" value="1"/>
</dbReference>
<dbReference type="AlphaFoldDB" id="A0A2Z3H4H5"/>
<dbReference type="PANTHER" id="PTHR43133">
    <property type="entry name" value="RNA POLYMERASE ECF-TYPE SIGMA FACTO"/>
    <property type="match status" value="1"/>
</dbReference>
<keyword evidence="2" id="KW-0805">Transcription regulation</keyword>
<dbReference type="InterPro" id="IPR013325">
    <property type="entry name" value="RNA_pol_sigma_r2"/>
</dbReference>
<dbReference type="SUPFAM" id="SSF88659">
    <property type="entry name" value="Sigma3 and sigma4 domains of RNA polymerase sigma factors"/>
    <property type="match status" value="1"/>
</dbReference>
<evidence type="ECO:0000259" key="8">
    <source>
        <dbReference type="Pfam" id="PF08281"/>
    </source>
</evidence>
<accession>A0A2Z3H4H5</accession>
<feature type="domain" description="RNA polymerase sigma-70 region 2" evidence="7">
    <location>
        <begin position="42"/>
        <end position="107"/>
    </location>
</feature>
<dbReference type="KEGG" id="gog:C1280_14115"/>
<dbReference type="InterPro" id="IPR007627">
    <property type="entry name" value="RNA_pol_sigma70_r2"/>
</dbReference>
<evidence type="ECO:0000256" key="6">
    <source>
        <dbReference type="SAM" id="MobiDB-lite"/>
    </source>
</evidence>
<dbReference type="Proteomes" id="UP000245802">
    <property type="component" value="Chromosome"/>
</dbReference>
<dbReference type="EMBL" id="CP025958">
    <property type="protein sequence ID" value="AWM38015.1"/>
    <property type="molecule type" value="Genomic_DNA"/>
</dbReference>
<feature type="compositionally biased region" description="Pro residues" evidence="6">
    <location>
        <begin position="278"/>
        <end position="287"/>
    </location>
</feature>
<keyword evidence="3" id="KW-0731">Sigma factor</keyword>
<evidence type="ECO:0000313" key="9">
    <source>
        <dbReference type="EMBL" id="AWM38015.1"/>
    </source>
</evidence>
<keyword evidence="4" id="KW-0238">DNA-binding</keyword>
<dbReference type="GO" id="GO:0016987">
    <property type="term" value="F:sigma factor activity"/>
    <property type="evidence" value="ECO:0007669"/>
    <property type="project" value="UniProtKB-KW"/>
</dbReference>
<dbReference type="PANTHER" id="PTHR43133:SF8">
    <property type="entry name" value="RNA POLYMERASE SIGMA FACTOR HI_1459-RELATED"/>
    <property type="match status" value="1"/>
</dbReference>
<keyword evidence="5" id="KW-0804">Transcription</keyword>